<dbReference type="EMBL" id="PYAU01000001">
    <property type="protein sequence ID" value="PSL38141.1"/>
    <property type="molecule type" value="Genomic_DNA"/>
</dbReference>
<dbReference type="SMART" id="SM00345">
    <property type="entry name" value="HTH_GNTR"/>
    <property type="match status" value="1"/>
</dbReference>
<dbReference type="Pfam" id="PF00392">
    <property type="entry name" value="GntR"/>
    <property type="match status" value="1"/>
</dbReference>
<dbReference type="GO" id="GO:0003700">
    <property type="term" value="F:DNA-binding transcription factor activity"/>
    <property type="evidence" value="ECO:0007669"/>
    <property type="project" value="InterPro"/>
</dbReference>
<dbReference type="PANTHER" id="PTHR38445:SF9">
    <property type="entry name" value="HTH-TYPE TRANSCRIPTIONAL REPRESSOR YTRA"/>
    <property type="match status" value="1"/>
</dbReference>
<dbReference type="PANTHER" id="PTHR38445">
    <property type="entry name" value="HTH-TYPE TRANSCRIPTIONAL REPRESSOR YTRA"/>
    <property type="match status" value="1"/>
</dbReference>
<keyword evidence="2" id="KW-0238">DNA-binding</keyword>
<dbReference type="SUPFAM" id="SSF46785">
    <property type="entry name" value="Winged helix' DNA-binding domain"/>
    <property type="match status" value="1"/>
</dbReference>
<keyword evidence="1" id="KW-0805">Transcription regulation</keyword>
<reference evidence="5 6" key="1">
    <citation type="submission" date="2018-03" db="EMBL/GenBank/DDBJ databases">
        <title>Genomic Encyclopedia of Archaeal and Bacterial Type Strains, Phase II (KMG-II): from individual species to whole genera.</title>
        <authorList>
            <person name="Goeker M."/>
        </authorList>
    </citation>
    <scope>NUCLEOTIDE SEQUENCE [LARGE SCALE GENOMIC DNA]</scope>
    <source>
        <strain evidence="5 6">DSM 21548</strain>
    </source>
</reference>
<protein>
    <submittedName>
        <fullName evidence="5">GntR family transcriptional regulator</fullName>
    </submittedName>
</protein>
<evidence type="ECO:0000313" key="5">
    <source>
        <dbReference type="EMBL" id="PSL38141.1"/>
    </source>
</evidence>
<gene>
    <name evidence="5" type="ORF">CLV49_1753</name>
</gene>
<dbReference type="InterPro" id="IPR000524">
    <property type="entry name" value="Tscrpt_reg_HTH_GntR"/>
</dbReference>
<dbReference type="InterPro" id="IPR036390">
    <property type="entry name" value="WH_DNA-bd_sf"/>
</dbReference>
<dbReference type="PROSITE" id="PS50949">
    <property type="entry name" value="HTH_GNTR"/>
    <property type="match status" value="1"/>
</dbReference>
<comment type="caution">
    <text evidence="5">The sequence shown here is derived from an EMBL/GenBank/DDBJ whole genome shotgun (WGS) entry which is preliminary data.</text>
</comment>
<dbReference type="AlphaFoldDB" id="A0A2P8GVY8"/>
<keyword evidence="3" id="KW-0804">Transcription</keyword>
<dbReference type="GO" id="GO:0003677">
    <property type="term" value="F:DNA binding"/>
    <property type="evidence" value="ECO:0007669"/>
    <property type="project" value="UniProtKB-KW"/>
</dbReference>
<organism evidence="5 6">
    <name type="scientific">Labedella gwakjiensis</name>
    <dbReference type="NCBI Taxonomy" id="390269"/>
    <lineage>
        <taxon>Bacteria</taxon>
        <taxon>Bacillati</taxon>
        <taxon>Actinomycetota</taxon>
        <taxon>Actinomycetes</taxon>
        <taxon>Micrococcales</taxon>
        <taxon>Microbacteriaceae</taxon>
        <taxon>Labedella</taxon>
    </lineage>
</organism>
<feature type="domain" description="HTH gntR-type" evidence="4">
    <location>
        <begin position="11"/>
        <end position="79"/>
    </location>
</feature>
<dbReference type="Gene3D" id="1.10.10.10">
    <property type="entry name" value="Winged helix-like DNA-binding domain superfamily/Winged helix DNA-binding domain"/>
    <property type="match status" value="1"/>
</dbReference>
<proteinExistence type="predicted"/>
<evidence type="ECO:0000256" key="3">
    <source>
        <dbReference type="ARBA" id="ARBA00023163"/>
    </source>
</evidence>
<dbReference type="InterPro" id="IPR036388">
    <property type="entry name" value="WH-like_DNA-bd_sf"/>
</dbReference>
<dbReference type="CDD" id="cd07377">
    <property type="entry name" value="WHTH_GntR"/>
    <property type="match status" value="1"/>
</dbReference>
<evidence type="ECO:0000256" key="2">
    <source>
        <dbReference type="ARBA" id="ARBA00023125"/>
    </source>
</evidence>
<sequence>MMLLIDPASATAPFEQLRTQIVDAVRSGALVAGTKLPTVRKLADDLGLAPGTVARAYRELERDEVIETRGRHGTFVAATGDPTQRQAQAAATAFADRARQLGLTPDDALGYARAALGLPAPS</sequence>
<name>A0A2P8GVY8_9MICO</name>
<evidence type="ECO:0000313" key="6">
    <source>
        <dbReference type="Proteomes" id="UP000241203"/>
    </source>
</evidence>
<evidence type="ECO:0000259" key="4">
    <source>
        <dbReference type="PROSITE" id="PS50949"/>
    </source>
</evidence>
<dbReference type="Proteomes" id="UP000241203">
    <property type="component" value="Unassembled WGS sequence"/>
</dbReference>
<dbReference type="RefSeq" id="WP_424978567.1">
    <property type="nucleotide sequence ID" value="NZ_PYAU01000001.1"/>
</dbReference>
<accession>A0A2P8GVY8</accession>
<evidence type="ECO:0000256" key="1">
    <source>
        <dbReference type="ARBA" id="ARBA00023015"/>
    </source>
</evidence>